<proteinExistence type="predicted"/>
<dbReference type="Proteomes" id="UP001168528">
    <property type="component" value="Unassembled WGS sequence"/>
</dbReference>
<dbReference type="RefSeq" id="WP_302039710.1">
    <property type="nucleotide sequence ID" value="NZ_JAUKPO010000014.1"/>
</dbReference>
<reference evidence="1" key="1">
    <citation type="submission" date="2023-07" db="EMBL/GenBank/DDBJ databases">
        <title>The genome sequence of Rhodocytophaga aerolata KACC 12507.</title>
        <authorList>
            <person name="Zhang X."/>
        </authorList>
    </citation>
    <scope>NUCLEOTIDE SEQUENCE</scope>
    <source>
        <strain evidence="1">KACC 12507</strain>
    </source>
</reference>
<dbReference type="Pfam" id="PF05336">
    <property type="entry name" value="rhaM"/>
    <property type="match status" value="1"/>
</dbReference>
<dbReference type="PANTHER" id="PTHR43239">
    <property type="entry name" value="UPF0734 PROTEIN DDB_G0273871/DDB_G0273177"/>
    <property type="match status" value="1"/>
</dbReference>
<dbReference type="InterPro" id="IPR052996">
    <property type="entry name" value="Carb_Metab_Mutarotase"/>
</dbReference>
<sequence length="112" mass="13314">MKQLAKTILLKDDPKLIAQYHHYHNHIWPEVVASFKQVGVDNIQIWIVGRRLFMLMTTTDAFNPDTDFDKYIHLHPKNKEWEELMATFQEKAPEAKPHEHWAAMDLIFQMNS</sequence>
<protein>
    <submittedName>
        <fullName evidence="1">L-rhamnose mutarotase</fullName>
    </submittedName>
</protein>
<dbReference type="InterPro" id="IPR011008">
    <property type="entry name" value="Dimeric_a/b-barrel"/>
</dbReference>
<name>A0ABT8R9Z6_9BACT</name>
<dbReference type="SUPFAM" id="SSF54909">
    <property type="entry name" value="Dimeric alpha+beta barrel"/>
    <property type="match status" value="1"/>
</dbReference>
<dbReference type="EMBL" id="JAUKPO010000014">
    <property type="protein sequence ID" value="MDO1448911.1"/>
    <property type="molecule type" value="Genomic_DNA"/>
</dbReference>
<organism evidence="1 2">
    <name type="scientific">Rhodocytophaga aerolata</name>
    <dbReference type="NCBI Taxonomy" id="455078"/>
    <lineage>
        <taxon>Bacteria</taxon>
        <taxon>Pseudomonadati</taxon>
        <taxon>Bacteroidota</taxon>
        <taxon>Cytophagia</taxon>
        <taxon>Cytophagales</taxon>
        <taxon>Rhodocytophagaceae</taxon>
        <taxon>Rhodocytophaga</taxon>
    </lineage>
</organism>
<dbReference type="Gene3D" id="3.30.70.100">
    <property type="match status" value="1"/>
</dbReference>
<keyword evidence="2" id="KW-1185">Reference proteome</keyword>
<accession>A0ABT8R9Z6</accession>
<dbReference type="PANTHER" id="PTHR43239:SF1">
    <property type="entry name" value="UPF0734 PROTEIN DDB_G0273871_DDB_G0273177"/>
    <property type="match status" value="1"/>
</dbReference>
<dbReference type="InterPro" id="IPR008000">
    <property type="entry name" value="Rham/fucose_mutarotase"/>
</dbReference>
<gene>
    <name evidence="1" type="ORF">Q0590_21715</name>
</gene>
<comment type="caution">
    <text evidence="1">The sequence shown here is derived from an EMBL/GenBank/DDBJ whole genome shotgun (WGS) entry which is preliminary data.</text>
</comment>
<evidence type="ECO:0000313" key="1">
    <source>
        <dbReference type="EMBL" id="MDO1448911.1"/>
    </source>
</evidence>
<evidence type="ECO:0000313" key="2">
    <source>
        <dbReference type="Proteomes" id="UP001168528"/>
    </source>
</evidence>